<feature type="domain" description="Peptidase M28" evidence="1">
    <location>
        <begin position="2"/>
        <end position="132"/>
    </location>
</feature>
<evidence type="ECO:0000313" key="2">
    <source>
        <dbReference type="EMBL" id="MBB6451283.1"/>
    </source>
</evidence>
<organism evidence="2 3">
    <name type="scientific">Geomicrobium halophilum</name>
    <dbReference type="NCBI Taxonomy" id="549000"/>
    <lineage>
        <taxon>Bacteria</taxon>
        <taxon>Bacillati</taxon>
        <taxon>Bacillota</taxon>
        <taxon>Bacilli</taxon>
        <taxon>Bacillales</taxon>
        <taxon>Geomicrobium</taxon>
    </lineage>
</organism>
<dbReference type="EMBL" id="JACHHJ010000006">
    <property type="protein sequence ID" value="MBB6451283.1"/>
    <property type="molecule type" value="Genomic_DNA"/>
</dbReference>
<evidence type="ECO:0000313" key="3">
    <source>
        <dbReference type="Proteomes" id="UP000568839"/>
    </source>
</evidence>
<keyword evidence="3" id="KW-1185">Reference proteome</keyword>
<dbReference type="GO" id="GO:0004180">
    <property type="term" value="F:carboxypeptidase activity"/>
    <property type="evidence" value="ECO:0007669"/>
    <property type="project" value="UniProtKB-KW"/>
</dbReference>
<keyword evidence="2" id="KW-0378">Hydrolase</keyword>
<keyword evidence="2" id="KW-0121">Carboxypeptidase</keyword>
<gene>
    <name evidence="2" type="ORF">HNR44_003290</name>
</gene>
<reference evidence="2 3" key="1">
    <citation type="submission" date="2020-08" db="EMBL/GenBank/DDBJ databases">
        <title>Genomic Encyclopedia of Type Strains, Phase IV (KMG-IV): sequencing the most valuable type-strain genomes for metagenomic binning, comparative biology and taxonomic classification.</title>
        <authorList>
            <person name="Goeker M."/>
        </authorList>
    </citation>
    <scope>NUCLEOTIDE SEQUENCE [LARGE SCALE GENOMIC DNA]</scope>
    <source>
        <strain evidence="2 3">DSM 21769</strain>
    </source>
</reference>
<dbReference type="SUPFAM" id="SSF53187">
    <property type="entry name" value="Zn-dependent exopeptidases"/>
    <property type="match status" value="1"/>
</dbReference>
<dbReference type="Gene3D" id="3.40.630.10">
    <property type="entry name" value="Zn peptidases"/>
    <property type="match status" value="1"/>
</dbReference>
<keyword evidence="2" id="KW-0645">Protease</keyword>
<feature type="non-terminal residue" evidence="2">
    <location>
        <position position="1"/>
    </location>
</feature>
<comment type="caution">
    <text evidence="2">The sequence shown here is derived from an EMBL/GenBank/DDBJ whole genome shotgun (WGS) entry which is preliminary data.</text>
</comment>
<proteinExistence type="predicted"/>
<evidence type="ECO:0000259" key="1">
    <source>
        <dbReference type="Pfam" id="PF04389"/>
    </source>
</evidence>
<dbReference type="Proteomes" id="UP000568839">
    <property type="component" value="Unassembled WGS sequence"/>
</dbReference>
<protein>
    <submittedName>
        <fullName evidence="2">Zn-dependent M28 family amino/carboxypeptidase</fullName>
    </submittedName>
</protein>
<name>A0A841Q0L3_9BACL</name>
<dbReference type="Pfam" id="PF04389">
    <property type="entry name" value="Peptidase_M28"/>
    <property type="match status" value="1"/>
</dbReference>
<dbReference type="AlphaFoldDB" id="A0A841Q0L3"/>
<dbReference type="RefSeq" id="WP_184405370.1">
    <property type="nucleotide sequence ID" value="NZ_JACHHJ010000006.1"/>
</dbReference>
<accession>A0A841Q0L3</accession>
<sequence length="142" mass="15706">LGAEEIGLVGGFEYVDQLSDSEIDRSVANFNMDMVGTAWEPATQLYVNVVDGQPNTVWEQADSAAQRLDNDILFLFERGASDHVAFHEAGIDAANFIWREPGTHDLEPWYHTPEDTIDNVSPEKIQQVGDLIDSAVSDLILS</sequence>
<dbReference type="InterPro" id="IPR007484">
    <property type="entry name" value="Peptidase_M28"/>
</dbReference>